<evidence type="ECO:0000259" key="6">
    <source>
        <dbReference type="PROSITE" id="PS00624"/>
    </source>
</evidence>
<reference evidence="7 8" key="1">
    <citation type="submission" date="2017-12" db="EMBL/GenBank/DDBJ databases">
        <title>Hemimetabolous genomes reveal molecular basis of termite eusociality.</title>
        <authorList>
            <person name="Harrison M.C."/>
            <person name="Jongepier E."/>
            <person name="Robertson H.M."/>
            <person name="Arning N."/>
            <person name="Bitard-Feildel T."/>
            <person name="Chao H."/>
            <person name="Childers C.P."/>
            <person name="Dinh H."/>
            <person name="Doddapaneni H."/>
            <person name="Dugan S."/>
            <person name="Gowin J."/>
            <person name="Greiner C."/>
            <person name="Han Y."/>
            <person name="Hu H."/>
            <person name="Hughes D.S.T."/>
            <person name="Huylmans A.-K."/>
            <person name="Kemena C."/>
            <person name="Kremer L.P.M."/>
            <person name="Lee S.L."/>
            <person name="Lopez-Ezquerra A."/>
            <person name="Mallet L."/>
            <person name="Monroy-Kuhn J.M."/>
            <person name="Moser A."/>
            <person name="Murali S.C."/>
            <person name="Muzny D.M."/>
            <person name="Otani S."/>
            <person name="Piulachs M.-D."/>
            <person name="Poelchau M."/>
            <person name="Qu J."/>
            <person name="Schaub F."/>
            <person name="Wada-Katsumata A."/>
            <person name="Worley K.C."/>
            <person name="Xie Q."/>
            <person name="Ylla G."/>
            <person name="Poulsen M."/>
            <person name="Gibbs R.A."/>
            <person name="Schal C."/>
            <person name="Richards S."/>
            <person name="Belles X."/>
            <person name="Korb J."/>
            <person name="Bornberg-Bauer E."/>
        </authorList>
    </citation>
    <scope>NUCLEOTIDE SEQUENCE [LARGE SCALE GENOMIC DNA]</scope>
    <source>
        <tissue evidence="7">Whole body</tissue>
    </source>
</reference>
<evidence type="ECO:0000256" key="4">
    <source>
        <dbReference type="SAM" id="Phobius"/>
    </source>
</evidence>
<dbReference type="InterPro" id="IPR036188">
    <property type="entry name" value="FAD/NAD-bd_sf"/>
</dbReference>
<comment type="caution">
    <text evidence="7">The sequence shown here is derived from an EMBL/GenBank/DDBJ whole genome shotgun (WGS) entry which is preliminary data.</text>
</comment>
<evidence type="ECO:0000256" key="1">
    <source>
        <dbReference type="ARBA" id="ARBA00010790"/>
    </source>
</evidence>
<protein>
    <submittedName>
        <fullName evidence="7">Glucose dehydrogenase [FAD, quinone]</fullName>
    </submittedName>
</protein>
<dbReference type="STRING" id="105785.A0A2J7RBH8"/>
<dbReference type="Gene3D" id="3.30.560.10">
    <property type="entry name" value="Glucose Oxidase, domain 3"/>
    <property type="match status" value="1"/>
</dbReference>
<proteinExistence type="inferred from homology"/>
<keyword evidence="3" id="KW-0285">Flavoprotein</keyword>
<dbReference type="EMBL" id="NEVH01005904">
    <property type="protein sequence ID" value="PNF38178.1"/>
    <property type="molecule type" value="Genomic_DNA"/>
</dbReference>
<sequence length="632" mass="70185">MSVKGLASAARIAAAYGTGFSFIILTQVLIQLLRPDIVDKNMRPKDCSIIKMHKHYDFIIIGGGSAGAVVANRLSEISNWTVLLLEAGGDETLLSDVPLYMPALQLSPLDWKFKTEPSNTSCLGMNEGRCNWPRGKVLGGSSVLNAMIYIRGNAKDYDRWAALGNEGWSYREVLPYFKKSEDMRVDEYIDSPYHGTGGPLTIEEFAYTSPISKAFLAAGREMGYEAQDLNGAMQAGFMMTHGTLRQGLRCSTAKAFLRPAARRKNLHISMHSHVEKIIINNETKRAEGVVFRKNVGGIRTVYADKEVILSAGSVQSPQILMLSGVGPSDHLREMGIHPIVNMPAVGENLQDHVAMGGTAYLIESPAHMDNFGASFVLPKIMTMNTLLNFAVQSRGPLYALPEAEVMAFINTKYANHTEDWPDIQLFLASYADNTDGGLFGKKDNGLTDEYYAVMYEPNLYKDSYSVLPLLLRPKSRGRIRLKNANPHEHPLIYPNYFHHPDDIAVLIEGAKFGYALSKTRRMQQLSARINEIQIPGCRHLEFLSDEYWECAARHYTMTIYHPVGTCKMGPATDPDAVVDPRLRVYGTWNLRVVDASIMPFIVSGNTNAPAIMIAEKASDMIKEEWLPSSSNT</sequence>
<dbReference type="PIRSF" id="PIRSF000137">
    <property type="entry name" value="Alcohol_oxidase"/>
    <property type="match status" value="1"/>
</dbReference>
<dbReference type="PROSITE" id="PS00623">
    <property type="entry name" value="GMC_OXRED_1"/>
    <property type="match status" value="1"/>
</dbReference>
<keyword evidence="2 3" id="KW-0274">FAD</keyword>
<dbReference type="Gene3D" id="3.50.50.60">
    <property type="entry name" value="FAD/NAD(P)-binding domain"/>
    <property type="match status" value="1"/>
</dbReference>
<evidence type="ECO:0000313" key="7">
    <source>
        <dbReference type="EMBL" id="PNF38178.1"/>
    </source>
</evidence>
<feature type="binding site" evidence="2">
    <location>
        <position position="137"/>
    </location>
    <ligand>
        <name>FAD</name>
        <dbReference type="ChEBI" id="CHEBI:57692"/>
    </ligand>
</feature>
<keyword evidence="4" id="KW-0472">Membrane</keyword>
<dbReference type="OrthoDB" id="269227at2759"/>
<dbReference type="Pfam" id="PF00732">
    <property type="entry name" value="GMC_oxred_N"/>
    <property type="match status" value="1"/>
</dbReference>
<dbReference type="PROSITE" id="PS00624">
    <property type="entry name" value="GMC_OXRED_2"/>
    <property type="match status" value="1"/>
</dbReference>
<dbReference type="GO" id="GO:0050660">
    <property type="term" value="F:flavin adenine dinucleotide binding"/>
    <property type="evidence" value="ECO:0007669"/>
    <property type="project" value="InterPro"/>
</dbReference>
<dbReference type="SUPFAM" id="SSF51905">
    <property type="entry name" value="FAD/NAD(P)-binding domain"/>
    <property type="match status" value="1"/>
</dbReference>
<feature type="domain" description="Glucose-methanol-choline oxidoreductase N-terminal" evidence="6">
    <location>
        <begin position="312"/>
        <end position="326"/>
    </location>
</feature>
<dbReference type="InterPro" id="IPR000172">
    <property type="entry name" value="GMC_OxRdtase_N"/>
</dbReference>
<dbReference type="PANTHER" id="PTHR11552:SF186">
    <property type="entry name" value="GLUCOSE-METHANOL-CHOLINE OXIDOREDUCTASE N-TERMINAL DOMAIN-CONTAINING PROTEIN"/>
    <property type="match status" value="1"/>
</dbReference>
<dbReference type="InterPro" id="IPR012132">
    <property type="entry name" value="GMC_OxRdtase"/>
</dbReference>
<gene>
    <name evidence="7" type="primary">Gld_21</name>
    <name evidence="7" type="ORF">B7P43_G14241</name>
</gene>
<dbReference type="Pfam" id="PF05199">
    <property type="entry name" value="GMC_oxred_C"/>
    <property type="match status" value="1"/>
</dbReference>
<dbReference type="AlphaFoldDB" id="A0A2J7RBH8"/>
<dbReference type="SUPFAM" id="SSF54373">
    <property type="entry name" value="FAD-linked reductases, C-terminal domain"/>
    <property type="match status" value="1"/>
</dbReference>
<feature type="binding site" evidence="2">
    <location>
        <position position="274"/>
    </location>
    <ligand>
        <name>FAD</name>
        <dbReference type="ChEBI" id="CHEBI:57692"/>
    </ligand>
</feature>
<comment type="cofactor">
    <cofactor evidence="2">
        <name>FAD</name>
        <dbReference type="ChEBI" id="CHEBI:57692"/>
    </cofactor>
</comment>
<dbReference type="PANTHER" id="PTHR11552">
    <property type="entry name" value="GLUCOSE-METHANOL-CHOLINE GMC OXIDOREDUCTASE"/>
    <property type="match status" value="1"/>
</dbReference>
<dbReference type="InterPro" id="IPR007867">
    <property type="entry name" value="GMC_OxRtase_C"/>
</dbReference>
<comment type="similarity">
    <text evidence="1 3">Belongs to the GMC oxidoreductase family.</text>
</comment>
<accession>A0A2J7RBH8</accession>
<name>A0A2J7RBH8_9NEOP</name>
<evidence type="ECO:0000259" key="5">
    <source>
        <dbReference type="PROSITE" id="PS00623"/>
    </source>
</evidence>
<keyword evidence="4" id="KW-1133">Transmembrane helix</keyword>
<evidence type="ECO:0000256" key="2">
    <source>
        <dbReference type="PIRSR" id="PIRSR000137-2"/>
    </source>
</evidence>
<feature type="domain" description="Glucose-methanol-choline oxidoreductase N-terminal" evidence="5">
    <location>
        <begin position="135"/>
        <end position="158"/>
    </location>
</feature>
<evidence type="ECO:0000313" key="8">
    <source>
        <dbReference type="Proteomes" id="UP000235965"/>
    </source>
</evidence>
<organism evidence="7 8">
    <name type="scientific">Cryptotermes secundus</name>
    <dbReference type="NCBI Taxonomy" id="105785"/>
    <lineage>
        <taxon>Eukaryota</taxon>
        <taxon>Metazoa</taxon>
        <taxon>Ecdysozoa</taxon>
        <taxon>Arthropoda</taxon>
        <taxon>Hexapoda</taxon>
        <taxon>Insecta</taxon>
        <taxon>Pterygota</taxon>
        <taxon>Neoptera</taxon>
        <taxon>Polyneoptera</taxon>
        <taxon>Dictyoptera</taxon>
        <taxon>Blattodea</taxon>
        <taxon>Blattoidea</taxon>
        <taxon>Termitoidae</taxon>
        <taxon>Kalotermitidae</taxon>
        <taxon>Cryptotermitinae</taxon>
        <taxon>Cryptotermes</taxon>
    </lineage>
</organism>
<evidence type="ECO:0000256" key="3">
    <source>
        <dbReference type="RuleBase" id="RU003968"/>
    </source>
</evidence>
<keyword evidence="8" id="KW-1185">Reference proteome</keyword>
<dbReference type="InParanoid" id="A0A2J7RBH8"/>
<dbReference type="Proteomes" id="UP000235965">
    <property type="component" value="Unassembled WGS sequence"/>
</dbReference>
<keyword evidence="4" id="KW-0812">Transmembrane</keyword>
<dbReference type="GO" id="GO:0016614">
    <property type="term" value="F:oxidoreductase activity, acting on CH-OH group of donors"/>
    <property type="evidence" value="ECO:0007669"/>
    <property type="project" value="InterPro"/>
</dbReference>
<feature type="transmembrane region" description="Helical" evidence="4">
    <location>
        <begin position="12"/>
        <end position="33"/>
    </location>
</feature>